<evidence type="ECO:0000313" key="1">
    <source>
        <dbReference type="EMBL" id="CRK87845.1"/>
    </source>
</evidence>
<evidence type="ECO:0000313" key="2">
    <source>
        <dbReference type="Proteomes" id="UP000183832"/>
    </source>
</evidence>
<accession>A0A1J1HIK8</accession>
<proteinExistence type="predicted"/>
<gene>
    <name evidence="1" type="ORF">CLUMA_CG001632</name>
</gene>
<dbReference type="Proteomes" id="UP000183832">
    <property type="component" value="Unassembled WGS sequence"/>
</dbReference>
<sequence length="74" mass="8544">MGCKSEESQSASQLQVPTTRHPQCNKRYTFYYSWNIKNTGKISLTNKSCLKHKEIFINLSSKVVNKFVVKASMR</sequence>
<dbReference type="EMBL" id="CVRI01000006">
    <property type="protein sequence ID" value="CRK87845.1"/>
    <property type="molecule type" value="Genomic_DNA"/>
</dbReference>
<organism evidence="1 2">
    <name type="scientific">Clunio marinus</name>
    <dbReference type="NCBI Taxonomy" id="568069"/>
    <lineage>
        <taxon>Eukaryota</taxon>
        <taxon>Metazoa</taxon>
        <taxon>Ecdysozoa</taxon>
        <taxon>Arthropoda</taxon>
        <taxon>Hexapoda</taxon>
        <taxon>Insecta</taxon>
        <taxon>Pterygota</taxon>
        <taxon>Neoptera</taxon>
        <taxon>Endopterygota</taxon>
        <taxon>Diptera</taxon>
        <taxon>Nematocera</taxon>
        <taxon>Chironomoidea</taxon>
        <taxon>Chironomidae</taxon>
        <taxon>Clunio</taxon>
    </lineage>
</organism>
<name>A0A1J1HIK8_9DIPT</name>
<reference evidence="1 2" key="1">
    <citation type="submission" date="2015-04" db="EMBL/GenBank/DDBJ databases">
        <authorList>
            <person name="Syromyatnikov M.Y."/>
            <person name="Popov V.N."/>
        </authorList>
    </citation>
    <scope>NUCLEOTIDE SEQUENCE [LARGE SCALE GENOMIC DNA]</scope>
</reference>
<keyword evidence="2" id="KW-1185">Reference proteome</keyword>
<dbReference type="AlphaFoldDB" id="A0A1J1HIK8"/>
<protein>
    <submittedName>
        <fullName evidence="1">CLUMA_CG001632, isoform A</fullName>
    </submittedName>
</protein>